<keyword evidence="2" id="KW-1185">Reference proteome</keyword>
<dbReference type="KEGG" id="amo:Anamo_1617"/>
<gene>
    <name evidence="1" type="ordered locus">Anamo_1617</name>
</gene>
<dbReference type="GO" id="GO:0050485">
    <property type="term" value="F:oxidoreductase activity, acting on X-H and Y-H to form an X-Y bond, with a disulfide as acceptor"/>
    <property type="evidence" value="ECO:0007669"/>
    <property type="project" value="InterPro"/>
</dbReference>
<dbReference type="HOGENOM" id="CLU_050376_0_0_0"/>
<dbReference type="EMBL" id="CP003198">
    <property type="protein sequence ID" value="AFM22212.1"/>
    <property type="molecule type" value="Genomic_DNA"/>
</dbReference>
<dbReference type="InterPro" id="IPR015417">
    <property type="entry name" value="Gly_reductase_pB_sua/b"/>
</dbReference>
<reference evidence="2" key="1">
    <citation type="journal article" date="2013" name="Stand. Genomic Sci.">
        <title>Complete genome sequence of the moderate thermophile Anaerobaculum mobile type strain (NGA(T)).</title>
        <authorList>
            <person name="Mavromatis K."/>
            <person name="Stackebrandt E."/>
            <person name="Held B."/>
            <person name="Lapidus A."/>
            <person name="Nolan M."/>
            <person name="Lucas S."/>
            <person name="Hammon N."/>
            <person name="Deshpande S."/>
            <person name="Cheng J.F."/>
            <person name="Tapia R."/>
            <person name="Goodwin L.A."/>
            <person name="Pitluck S."/>
            <person name="Liolios K."/>
            <person name="Pagani I."/>
            <person name="Ivanova N."/>
            <person name="Mikhailova N."/>
            <person name="Huntemann M."/>
            <person name="Pati A."/>
            <person name="Chen A."/>
            <person name="Palaniappan K."/>
            <person name="Land M."/>
            <person name="Rohde M."/>
            <person name="Spring S."/>
            <person name="Goker M."/>
            <person name="Woyke T."/>
            <person name="Detter J.C."/>
            <person name="Bristow J."/>
            <person name="Eisen J.A."/>
            <person name="Markowitz V."/>
            <person name="Hugenholtz P."/>
            <person name="Klenk H.P."/>
            <person name="Kyrpides N.C."/>
        </authorList>
    </citation>
    <scope>NUCLEOTIDE SEQUENCE</scope>
    <source>
        <strain evidence="2">ATCC BAA-54 / DSM 13181 / NGA</strain>
    </source>
</reference>
<name>I4BY55_ACEMN</name>
<dbReference type="PATRIC" id="fig|891968.3.peg.1612"/>
<evidence type="ECO:0000313" key="1">
    <source>
        <dbReference type="EMBL" id="AFM22212.1"/>
    </source>
</evidence>
<protein>
    <submittedName>
        <fullName evidence="1">Glycine/sarcosine/betaine reductase component B alpha/beta subunit</fullName>
    </submittedName>
</protein>
<dbReference type="STRING" id="891968.Anamo_1617"/>
<accession>I4BY55</accession>
<dbReference type="Pfam" id="PF09338">
    <property type="entry name" value="Gly_reductase"/>
    <property type="match status" value="1"/>
</dbReference>
<proteinExistence type="predicted"/>
<dbReference type="eggNOG" id="ENOG5033PQR">
    <property type="taxonomic scope" value="Bacteria"/>
</dbReference>
<sequence>MESFKLRRIKISDIQFGNNTRVENNILYINKEELISLLFEEEHLQSVDIKLARPGESKRIIPVKDVVEPRAKLGKECSTFPGFFCDPNFIPGRGTTIVLDGSAVVTCGKLVNFQEGLIDMSGKGAEYSIFSKKNNVVLVLDPLPGIEKHEHERVVREAGIKAARYLAECARGYMNYQEVCYEVPSVREVLSDSRQLPKVVYVCQAIAQGLLHDNYFYGLNARGCLPILLTSTEMMDGAVVSGNCAAPCHKNTTYHYQNNPIVEDLLGEHGKSIQFLGVVVTPVGTAFVEKERNCSYVLKFAKALGADGAICSEDGGGNPEVDLMELASLFEDNGIKTVLVTDEYAGPDGASQGLAHVSPKADAIVTNGNGNERVVLPPLKETIGYIECVEVITGGHVGSILPDGSIDIEIAGIMGSTNELGIDNLTTKAI</sequence>
<dbReference type="Proteomes" id="UP000006061">
    <property type="component" value="Chromosome"/>
</dbReference>
<dbReference type="AlphaFoldDB" id="I4BY55"/>
<evidence type="ECO:0000313" key="2">
    <source>
        <dbReference type="Proteomes" id="UP000006061"/>
    </source>
</evidence>
<organism evidence="1 2">
    <name type="scientific">Acetomicrobium mobile (strain ATCC BAA-54 / DSM 13181 / JCM 12221 / NGA)</name>
    <name type="common">Anaerobaculum mobile</name>
    <dbReference type="NCBI Taxonomy" id="891968"/>
    <lineage>
        <taxon>Bacteria</taxon>
        <taxon>Thermotogati</taxon>
        <taxon>Synergistota</taxon>
        <taxon>Synergistia</taxon>
        <taxon>Synergistales</taxon>
        <taxon>Acetomicrobiaceae</taxon>
        <taxon>Acetomicrobium</taxon>
    </lineage>
</organism>